<accession>A0A5C4VXM7</accession>
<evidence type="ECO:0000313" key="2">
    <source>
        <dbReference type="Proteomes" id="UP000312512"/>
    </source>
</evidence>
<sequence length="81" mass="8509">MSRTLGLLRPSSIVISVGPSLGAPSSVQTSCVFMARMTMLAPVFRASLKERNGLMSPCLVLSLGIVPPFTGTARTRETSAV</sequence>
<proteinExistence type="predicted"/>
<name>A0A5C4VXM7_9ACTN</name>
<evidence type="ECO:0000313" key="1">
    <source>
        <dbReference type="EMBL" id="KAB8190559.1"/>
    </source>
</evidence>
<dbReference type="EMBL" id="VDLX02000015">
    <property type="protein sequence ID" value="KAB8190559.1"/>
    <property type="molecule type" value="Genomic_DNA"/>
</dbReference>
<comment type="caution">
    <text evidence="1">The sequence shown here is derived from an EMBL/GenBank/DDBJ whole genome shotgun (WGS) entry which is preliminary data.</text>
</comment>
<organism evidence="1 2">
    <name type="scientific">Nonomuraea phyllanthi</name>
    <dbReference type="NCBI Taxonomy" id="2219224"/>
    <lineage>
        <taxon>Bacteria</taxon>
        <taxon>Bacillati</taxon>
        <taxon>Actinomycetota</taxon>
        <taxon>Actinomycetes</taxon>
        <taxon>Streptosporangiales</taxon>
        <taxon>Streptosporangiaceae</taxon>
        <taxon>Nonomuraea</taxon>
    </lineage>
</organism>
<dbReference type="Proteomes" id="UP000312512">
    <property type="component" value="Unassembled WGS sequence"/>
</dbReference>
<reference evidence="1 2" key="1">
    <citation type="submission" date="2019-10" db="EMBL/GenBank/DDBJ databases">
        <title>Nonomuraea sp. nov., isolated from Phyllanthus amarus.</title>
        <authorList>
            <person name="Klykleung N."/>
            <person name="Tanasupawat S."/>
        </authorList>
    </citation>
    <scope>NUCLEOTIDE SEQUENCE [LARGE SCALE GENOMIC DNA]</scope>
    <source>
        <strain evidence="1 2">PA1-10</strain>
    </source>
</reference>
<dbReference type="AlphaFoldDB" id="A0A5C4VXM7"/>
<protein>
    <submittedName>
        <fullName evidence="1">Uncharacterized protein</fullName>
    </submittedName>
</protein>
<keyword evidence="2" id="KW-1185">Reference proteome</keyword>
<gene>
    <name evidence="1" type="ORF">FH608_034085</name>
</gene>